<reference evidence="7 8" key="1">
    <citation type="submission" date="2021-01" db="EMBL/GenBank/DDBJ databases">
        <title>Genomic Encyclopedia of Type Strains, Phase IV (KMG-IV): sequencing the most valuable type-strain genomes for metagenomic binning, comparative biology and taxonomic classification.</title>
        <authorList>
            <person name="Goeker M."/>
        </authorList>
    </citation>
    <scope>NUCLEOTIDE SEQUENCE [LARGE SCALE GENOMIC DNA]</scope>
    <source>
        <strain evidence="7 8">DSM 103394</strain>
    </source>
</reference>
<dbReference type="InterPro" id="IPR036852">
    <property type="entry name" value="Peptidase_S8/S53_dom_sf"/>
</dbReference>
<dbReference type="SUPFAM" id="SSF52743">
    <property type="entry name" value="Subtilisin-like"/>
    <property type="match status" value="1"/>
</dbReference>
<evidence type="ECO:0000259" key="6">
    <source>
        <dbReference type="Pfam" id="PF00082"/>
    </source>
</evidence>
<dbReference type="InterPro" id="IPR050131">
    <property type="entry name" value="Peptidase_S8_subtilisin-like"/>
</dbReference>
<evidence type="ECO:0000313" key="7">
    <source>
        <dbReference type="EMBL" id="MBP1082489.1"/>
    </source>
</evidence>
<dbReference type="PROSITE" id="PS00138">
    <property type="entry name" value="SUBTILASE_SER"/>
    <property type="match status" value="1"/>
</dbReference>
<dbReference type="InterPro" id="IPR000209">
    <property type="entry name" value="Peptidase_S8/S53_dom"/>
</dbReference>
<gene>
    <name evidence="7" type="ORF">JOC74_002992</name>
</gene>
<dbReference type="PANTHER" id="PTHR43806:SF11">
    <property type="entry name" value="CEREVISIN-RELATED"/>
    <property type="match status" value="1"/>
</dbReference>
<feature type="domain" description="Peptidase S8/S53" evidence="6">
    <location>
        <begin position="1"/>
        <end position="214"/>
    </location>
</feature>
<dbReference type="InterPro" id="IPR023828">
    <property type="entry name" value="Peptidase_S8_Ser-AS"/>
</dbReference>
<evidence type="ECO:0000256" key="1">
    <source>
        <dbReference type="ARBA" id="ARBA00011073"/>
    </source>
</evidence>
<comment type="caution">
    <text evidence="5">Lacks conserved residue(s) required for the propagation of feature annotation.</text>
</comment>
<evidence type="ECO:0000256" key="2">
    <source>
        <dbReference type="ARBA" id="ARBA00022670"/>
    </source>
</evidence>
<evidence type="ECO:0000256" key="3">
    <source>
        <dbReference type="ARBA" id="ARBA00022801"/>
    </source>
</evidence>
<dbReference type="PROSITE" id="PS51892">
    <property type="entry name" value="SUBTILASE"/>
    <property type="match status" value="1"/>
</dbReference>
<name>A0ABS4CYP6_9BACI</name>
<comment type="similarity">
    <text evidence="1 5">Belongs to the peptidase S8 family.</text>
</comment>
<keyword evidence="4" id="KW-0720">Serine protease</keyword>
<keyword evidence="2 7" id="KW-0645">Protease</keyword>
<evidence type="ECO:0000256" key="5">
    <source>
        <dbReference type="PROSITE-ProRule" id="PRU01240"/>
    </source>
</evidence>
<sequence>MCGIIAAKENDRGITGAVPKAKLLVLKGLTGEGKGSVQTISDAINYAVKWRGPRGEKVRIISLSLGSPDDHPVLHSAIKKAVQNNIVVACAAGNEGDGNAQTNEYSYPGAYPEVIAVGSVDSNQRLSPFSGSNSEVDVVAPGDKIESTFPPSKYAVLSGTSMATPHVSGALALLIEKYEEKYNRTLSEPEIYAQLIKNTVSIGYRETEEGNGLVKLDSNRSSRSFRWM</sequence>
<proteinExistence type="inferred from homology"/>
<dbReference type="EMBL" id="JAFDST010000003">
    <property type="protein sequence ID" value="MBP1082489.1"/>
    <property type="molecule type" value="Genomic_DNA"/>
</dbReference>
<dbReference type="Pfam" id="PF00082">
    <property type="entry name" value="Peptidase_S8"/>
    <property type="match status" value="1"/>
</dbReference>
<keyword evidence="3 7" id="KW-0378">Hydrolase</keyword>
<evidence type="ECO:0000313" key="8">
    <source>
        <dbReference type="Proteomes" id="UP000674416"/>
    </source>
</evidence>
<dbReference type="Proteomes" id="UP000674416">
    <property type="component" value="Unassembled WGS sequence"/>
</dbReference>
<dbReference type="PANTHER" id="PTHR43806">
    <property type="entry name" value="PEPTIDASE S8"/>
    <property type="match status" value="1"/>
</dbReference>
<comment type="caution">
    <text evidence="7">The sequence shown here is derived from an EMBL/GenBank/DDBJ whole genome shotgun (WGS) entry which is preliminary data.</text>
</comment>
<dbReference type="EC" id="3.4.21.-" evidence="7"/>
<dbReference type="GO" id="GO:0006508">
    <property type="term" value="P:proteolysis"/>
    <property type="evidence" value="ECO:0007669"/>
    <property type="project" value="UniProtKB-KW"/>
</dbReference>
<accession>A0ABS4CYP6</accession>
<evidence type="ECO:0000256" key="4">
    <source>
        <dbReference type="ARBA" id="ARBA00022825"/>
    </source>
</evidence>
<organism evidence="7 8">
    <name type="scientific">Bacillus capparidis</name>
    <dbReference type="NCBI Taxonomy" id="1840411"/>
    <lineage>
        <taxon>Bacteria</taxon>
        <taxon>Bacillati</taxon>
        <taxon>Bacillota</taxon>
        <taxon>Bacilli</taxon>
        <taxon>Bacillales</taxon>
        <taxon>Bacillaceae</taxon>
        <taxon>Bacillus</taxon>
    </lineage>
</organism>
<protein>
    <submittedName>
        <fullName evidence="7">Major intracellular serine protease</fullName>
        <ecNumber evidence="7">3.4.21.-</ecNumber>
    </submittedName>
</protein>
<dbReference type="Gene3D" id="3.40.50.200">
    <property type="entry name" value="Peptidase S8/S53 domain"/>
    <property type="match status" value="1"/>
</dbReference>
<dbReference type="GO" id="GO:0008233">
    <property type="term" value="F:peptidase activity"/>
    <property type="evidence" value="ECO:0007669"/>
    <property type="project" value="UniProtKB-KW"/>
</dbReference>
<keyword evidence="8" id="KW-1185">Reference proteome</keyword>